<keyword evidence="3" id="KW-1185">Reference proteome</keyword>
<reference evidence="2 3" key="1">
    <citation type="journal article" date="2019" name="Int. J. Syst. Evol. Microbiol.">
        <title>The Global Catalogue of Microorganisms (GCM) 10K type strain sequencing project: providing services to taxonomists for standard genome sequencing and annotation.</title>
        <authorList>
            <consortium name="The Broad Institute Genomics Platform"/>
            <consortium name="The Broad Institute Genome Sequencing Center for Infectious Disease"/>
            <person name="Wu L."/>
            <person name="Ma J."/>
        </authorList>
    </citation>
    <scope>NUCLEOTIDE SEQUENCE [LARGE SCALE GENOMIC DNA]</scope>
    <source>
        <strain evidence="2 3">JCM 4524</strain>
    </source>
</reference>
<name>A0ABN3RZN0_9ACTN</name>
<protein>
    <submittedName>
        <fullName evidence="2">Uncharacterized protein</fullName>
    </submittedName>
</protein>
<evidence type="ECO:0000313" key="3">
    <source>
        <dbReference type="Proteomes" id="UP001500151"/>
    </source>
</evidence>
<accession>A0ABN3RZN0</accession>
<gene>
    <name evidence="2" type="ORF">GCM10010307_85780</name>
</gene>
<evidence type="ECO:0000256" key="1">
    <source>
        <dbReference type="SAM" id="MobiDB-lite"/>
    </source>
</evidence>
<sequence length="87" mass="9163">MPEVVRQGEPAGAWQVDIGQVCDSTSRNGSVITLGSFQKCVSLAMRKETACETNRPAAMLLAPGAETGTTYETPTCGGAEARQGLFR</sequence>
<evidence type="ECO:0000313" key="2">
    <source>
        <dbReference type="EMBL" id="GAA2664349.1"/>
    </source>
</evidence>
<feature type="region of interest" description="Disordered" evidence="1">
    <location>
        <begin position="65"/>
        <end position="87"/>
    </location>
</feature>
<dbReference type="Proteomes" id="UP001500151">
    <property type="component" value="Unassembled WGS sequence"/>
</dbReference>
<comment type="caution">
    <text evidence="2">The sequence shown here is derived from an EMBL/GenBank/DDBJ whole genome shotgun (WGS) entry which is preliminary data.</text>
</comment>
<dbReference type="EMBL" id="BAAASJ010000125">
    <property type="protein sequence ID" value="GAA2664349.1"/>
    <property type="molecule type" value="Genomic_DNA"/>
</dbReference>
<organism evidence="2 3">
    <name type="scientific">Streptomyces vastus</name>
    <dbReference type="NCBI Taxonomy" id="285451"/>
    <lineage>
        <taxon>Bacteria</taxon>
        <taxon>Bacillati</taxon>
        <taxon>Actinomycetota</taxon>
        <taxon>Actinomycetes</taxon>
        <taxon>Kitasatosporales</taxon>
        <taxon>Streptomycetaceae</taxon>
        <taxon>Streptomyces</taxon>
    </lineage>
</organism>
<proteinExistence type="predicted"/>